<feature type="transmembrane region" description="Helical" evidence="6">
    <location>
        <begin position="753"/>
        <end position="772"/>
    </location>
</feature>
<evidence type="ECO:0000313" key="9">
    <source>
        <dbReference type="Proteomes" id="UP000232323"/>
    </source>
</evidence>
<dbReference type="EMBL" id="BEGY01000022">
    <property type="protein sequence ID" value="GAX77100.1"/>
    <property type="molecule type" value="Genomic_DNA"/>
</dbReference>
<dbReference type="OrthoDB" id="442352at2759"/>
<feature type="transmembrane region" description="Helical" evidence="6">
    <location>
        <begin position="879"/>
        <end position="900"/>
    </location>
</feature>
<proteinExistence type="predicted"/>
<evidence type="ECO:0000313" key="8">
    <source>
        <dbReference type="EMBL" id="GAX77100.1"/>
    </source>
</evidence>
<dbReference type="GO" id="GO:0055085">
    <property type="term" value="P:transmembrane transport"/>
    <property type="evidence" value="ECO:0007669"/>
    <property type="project" value="InterPro"/>
</dbReference>
<accession>A0A250X2W4</accession>
<feature type="transmembrane region" description="Helical" evidence="6">
    <location>
        <begin position="605"/>
        <end position="624"/>
    </location>
</feature>
<evidence type="ECO:0000256" key="5">
    <source>
        <dbReference type="ARBA" id="ARBA00023136"/>
    </source>
</evidence>
<keyword evidence="3 6" id="KW-0812">Transmembrane</keyword>
<feature type="transmembrane region" description="Helical" evidence="6">
    <location>
        <begin position="472"/>
        <end position="487"/>
    </location>
</feature>
<feature type="transmembrane region" description="Helical" evidence="6">
    <location>
        <begin position="645"/>
        <end position="668"/>
    </location>
</feature>
<comment type="subcellular location">
    <subcellularLocation>
        <location evidence="1">Membrane</location>
        <topology evidence="1">Multi-pass membrane protein</topology>
    </subcellularLocation>
</comment>
<dbReference type="AlphaFoldDB" id="A0A250X2W4"/>
<evidence type="ECO:0000259" key="7">
    <source>
        <dbReference type="Pfam" id="PF03600"/>
    </source>
</evidence>
<keyword evidence="2" id="KW-0813">Transport</keyword>
<dbReference type="GO" id="GO:0016020">
    <property type="term" value="C:membrane"/>
    <property type="evidence" value="ECO:0007669"/>
    <property type="project" value="UniProtKB-SubCell"/>
</dbReference>
<gene>
    <name evidence="8" type="ORF">CEUSTIGMA_g4546.t1</name>
</gene>
<dbReference type="Proteomes" id="UP000232323">
    <property type="component" value="Unassembled WGS sequence"/>
</dbReference>
<name>A0A250X2W4_9CHLO</name>
<dbReference type="PANTHER" id="PTHR43568:SF1">
    <property type="entry name" value="P PROTEIN"/>
    <property type="match status" value="1"/>
</dbReference>
<evidence type="ECO:0000256" key="2">
    <source>
        <dbReference type="ARBA" id="ARBA00022448"/>
    </source>
</evidence>
<feature type="transmembrane region" description="Helical" evidence="6">
    <location>
        <begin position="793"/>
        <end position="817"/>
    </location>
</feature>
<evidence type="ECO:0000256" key="6">
    <source>
        <dbReference type="SAM" id="Phobius"/>
    </source>
</evidence>
<dbReference type="InterPro" id="IPR051475">
    <property type="entry name" value="Diverse_Ion_Transporter"/>
</dbReference>
<dbReference type="Pfam" id="PF03600">
    <property type="entry name" value="CitMHS"/>
    <property type="match status" value="1"/>
</dbReference>
<dbReference type="CDD" id="cd01116">
    <property type="entry name" value="P_permease"/>
    <property type="match status" value="1"/>
</dbReference>
<keyword evidence="5 6" id="KW-0472">Membrane</keyword>
<sequence>MNYSESIHKDDGETIICNKEDITPELEASPADDNMLDYLLPKEQPGVATGTDYTLSSVMLPMSLEQTESSVIRSCTSKHQQHTRPDDPRGPVKEVIRHIWLLAVMTGFLVIICLARQRTAVPPQGSGWYSIGPENPLIMQLVGDVTYLEVDLLLPAWQGQMTTGGGSKTGGASPGITPGVLEAGPYQGFHKKRNKLLGILMDEDSLDHPLFHHLPTLSGLTRRRHLLIPQTLDDASSKGEKVLVKGRKQSSLQLLALASRSTGSSSSSALLPEVSSRNLLSEPPTLSVFVAQCVISAMSALPVGGSSLAASLPGSSITRNATAPYFQSTIRCSSSSSNTDSTSSSQQQLQVLTWTAISPILNCSFMQAQSTNCVVEWSQIRRINSSLPAAIIISTSLYSTSSSMSSPSATSATSATATSSGGVDTASATSSSLTLAGNTTTSAAAGLSSSSSAAAVYLEVHQMGDLGLCKEWLALVILILVLLGLCFEVAHRTWVAFTGAFLTLGLLLLANRVPTLETVMSWVDYGTMGLLVGMMLIVGQLQKTGMFQVICVYCLRLSKGNLLVITVSLCCITAMVSAWLDNVTTMLLMAPMTMTVFEAVKLDPVPLLMIQAMLSNIGGTATLIGDPPNILIGLKLQQYIGFIDFMSNLAPGVLLAVPVSLTIMIFLYPRHLKGQIPDFHEIMKAVDAYQITDWSLFVKCVYVTGGVIIGFLLQSVTGLNPAWVALVGATILILLTSRLEASDIMTMVEWDMLLFFCAMFILIQGAVELGLINRIAQLLQLIIITSPPDKQEVAAIQVIIWFSALFSAVLDNIPYTITLLPVIEQLALDNPHLRIPVLAWALAFGACFGGNGTLIGASANIVTATLAEKRGHAMGFMTWLKAGVPVSLGSLVIVNIYMLLRYCT</sequence>
<dbReference type="InterPro" id="IPR004680">
    <property type="entry name" value="Cit_transptr-like_dom"/>
</dbReference>
<keyword evidence="9" id="KW-1185">Reference proteome</keyword>
<feature type="transmembrane region" description="Helical" evidence="6">
    <location>
        <begin position="694"/>
        <end position="713"/>
    </location>
</feature>
<keyword evidence="4 6" id="KW-1133">Transmembrane helix</keyword>
<feature type="transmembrane region" description="Helical" evidence="6">
    <location>
        <begin position="562"/>
        <end position="580"/>
    </location>
</feature>
<feature type="domain" description="Citrate transporter-like" evidence="7">
    <location>
        <begin position="485"/>
        <end position="845"/>
    </location>
</feature>
<feature type="transmembrane region" description="Helical" evidence="6">
    <location>
        <begin position="722"/>
        <end position="741"/>
    </location>
</feature>
<protein>
    <recommendedName>
        <fullName evidence="7">Citrate transporter-like domain-containing protein</fullName>
    </recommendedName>
</protein>
<reference evidence="8 9" key="1">
    <citation type="submission" date="2017-08" db="EMBL/GenBank/DDBJ databases">
        <title>Acidophilic green algal genome provides insights into adaptation to an acidic environment.</title>
        <authorList>
            <person name="Hirooka S."/>
            <person name="Hirose Y."/>
            <person name="Kanesaki Y."/>
            <person name="Higuchi S."/>
            <person name="Fujiwara T."/>
            <person name="Onuma R."/>
            <person name="Era A."/>
            <person name="Ohbayashi R."/>
            <person name="Uzuka A."/>
            <person name="Nozaki H."/>
            <person name="Yoshikawa H."/>
            <person name="Miyagishima S.Y."/>
        </authorList>
    </citation>
    <scope>NUCLEOTIDE SEQUENCE [LARGE SCALE GENOMIC DNA]</scope>
    <source>
        <strain evidence="8 9">NIES-2499</strain>
    </source>
</reference>
<evidence type="ECO:0000256" key="3">
    <source>
        <dbReference type="ARBA" id="ARBA00022692"/>
    </source>
</evidence>
<evidence type="ECO:0000256" key="1">
    <source>
        <dbReference type="ARBA" id="ARBA00004141"/>
    </source>
</evidence>
<dbReference type="PANTHER" id="PTHR43568">
    <property type="entry name" value="P PROTEIN"/>
    <property type="match status" value="1"/>
</dbReference>
<evidence type="ECO:0000256" key="4">
    <source>
        <dbReference type="ARBA" id="ARBA00022989"/>
    </source>
</evidence>
<organism evidence="8 9">
    <name type="scientific">Chlamydomonas eustigma</name>
    <dbReference type="NCBI Taxonomy" id="1157962"/>
    <lineage>
        <taxon>Eukaryota</taxon>
        <taxon>Viridiplantae</taxon>
        <taxon>Chlorophyta</taxon>
        <taxon>core chlorophytes</taxon>
        <taxon>Chlorophyceae</taxon>
        <taxon>CS clade</taxon>
        <taxon>Chlamydomonadales</taxon>
        <taxon>Chlamydomonadaceae</taxon>
        <taxon>Chlamydomonas</taxon>
    </lineage>
</organism>
<comment type="caution">
    <text evidence="8">The sequence shown here is derived from an EMBL/GenBank/DDBJ whole genome shotgun (WGS) entry which is preliminary data.</text>
</comment>
<feature type="transmembrane region" description="Helical" evidence="6">
    <location>
        <begin position="837"/>
        <end position="867"/>
    </location>
</feature>
<feature type="transmembrane region" description="Helical" evidence="6">
    <location>
        <begin position="494"/>
        <end position="510"/>
    </location>
</feature>
<dbReference type="STRING" id="1157962.A0A250X2W4"/>